<protein>
    <submittedName>
        <fullName evidence="3">Uncharacterized protein</fullName>
    </submittedName>
</protein>
<feature type="region of interest" description="Disordered" evidence="2">
    <location>
        <begin position="175"/>
        <end position="209"/>
    </location>
</feature>
<dbReference type="Proteomes" id="UP001176517">
    <property type="component" value="Unassembled WGS sequence"/>
</dbReference>
<sequence length="404" mass="41501">MSAEEHHQDPLAADPTVQGAVVAVNSTPAPNPVSLTDPQASPIGANSNTNGQHNISQSAVTAANRAVEAARRAATASETVREVRARAKALRDRANLACRDADEAEAVLAAAEHASAAANQEVVDAALSAALVIDPSTSRGADTSVSSAADVSNDLDNYAAARSIAAHLGLAVPHSPGSGGSGLPASSRAGGSNPFTLGEPSNTNGLANLNNAPLRNSNIHNPTANIAALRAIGAQLGVNMSSPSMNGSGMMGSGLAGSKRSSSHLPPQIDENDTIARRKARHSLEITSNSCADCEAKISRQWRRFDGDMCCHTCYQRRWRKRKAEDQDSGNASNGGMHTHGLVNGLDGDVGVDAASAASASAAAAAAHLQQQLAEPLSQISAQSMGHAHYLDTTQPEPPHPFET</sequence>
<organism evidence="3 4">
    <name type="scientific">Tilletia horrida</name>
    <dbReference type="NCBI Taxonomy" id="155126"/>
    <lineage>
        <taxon>Eukaryota</taxon>
        <taxon>Fungi</taxon>
        <taxon>Dikarya</taxon>
        <taxon>Basidiomycota</taxon>
        <taxon>Ustilaginomycotina</taxon>
        <taxon>Exobasidiomycetes</taxon>
        <taxon>Tilletiales</taxon>
        <taxon>Tilletiaceae</taxon>
        <taxon>Tilletia</taxon>
    </lineage>
</organism>
<feature type="compositionally biased region" description="Polar residues" evidence="2">
    <location>
        <begin position="193"/>
        <end position="209"/>
    </location>
</feature>
<evidence type="ECO:0000313" key="4">
    <source>
        <dbReference type="Proteomes" id="UP001176517"/>
    </source>
</evidence>
<accession>A0AAN6JSS5</accession>
<feature type="coiled-coil region" evidence="1">
    <location>
        <begin position="73"/>
        <end position="121"/>
    </location>
</feature>
<evidence type="ECO:0000256" key="2">
    <source>
        <dbReference type="SAM" id="MobiDB-lite"/>
    </source>
</evidence>
<feature type="region of interest" description="Disordered" evidence="2">
    <location>
        <begin position="321"/>
        <end position="341"/>
    </location>
</feature>
<dbReference type="EMBL" id="JAPDMZ010000043">
    <property type="protein sequence ID" value="KAK0554009.1"/>
    <property type="molecule type" value="Genomic_DNA"/>
</dbReference>
<keyword evidence="4" id="KW-1185">Reference proteome</keyword>
<name>A0AAN6JSS5_9BASI</name>
<feature type="region of interest" description="Disordered" evidence="2">
    <location>
        <begin position="384"/>
        <end position="404"/>
    </location>
</feature>
<feature type="region of interest" description="Disordered" evidence="2">
    <location>
        <begin position="26"/>
        <end position="53"/>
    </location>
</feature>
<gene>
    <name evidence="3" type="ORF">OC846_002294</name>
</gene>
<reference evidence="3" key="1">
    <citation type="journal article" date="2023" name="PhytoFront">
        <title>Draft Genome Resources of Seven Strains of Tilletia horrida, Causal Agent of Kernel Smut of Rice.</title>
        <authorList>
            <person name="Khanal S."/>
            <person name="Antony Babu S."/>
            <person name="Zhou X.G."/>
        </authorList>
    </citation>
    <scope>NUCLEOTIDE SEQUENCE</scope>
    <source>
        <strain evidence="3">TX6</strain>
    </source>
</reference>
<dbReference type="AlphaFoldDB" id="A0AAN6JSS5"/>
<evidence type="ECO:0000313" key="3">
    <source>
        <dbReference type="EMBL" id="KAK0554009.1"/>
    </source>
</evidence>
<comment type="caution">
    <text evidence="3">The sequence shown here is derived from an EMBL/GenBank/DDBJ whole genome shotgun (WGS) entry which is preliminary data.</text>
</comment>
<feature type="compositionally biased region" description="Low complexity" evidence="2">
    <location>
        <begin position="183"/>
        <end position="192"/>
    </location>
</feature>
<feature type="region of interest" description="Disordered" evidence="2">
    <location>
        <begin position="249"/>
        <end position="271"/>
    </location>
</feature>
<keyword evidence="1" id="KW-0175">Coiled coil</keyword>
<evidence type="ECO:0000256" key="1">
    <source>
        <dbReference type="SAM" id="Coils"/>
    </source>
</evidence>
<proteinExistence type="predicted"/>